<protein>
    <submittedName>
        <fullName evidence="2">Uncharacterized protein</fullName>
    </submittedName>
</protein>
<sequence length="201" mass="22196">MASFGCPFSLACLRRYLKPGESRKTAATSIPSNRSPHLNRPHQISRLTNVKQTSFNCKVGTSVKMRKMLTMAWRRLCNLVKISQPVRVPLRDKAIAVAARVSVVKVRDTMQACCPVCSEAISAPPNSDVKMILAVHLSLWHPEDVKLQWDIMQNKSFVHVPSLILGVGIAAGVGVLLASLSKNRAQTLVRQTVNQPRFKSS</sequence>
<dbReference type="EMBL" id="JBJUIK010000004">
    <property type="protein sequence ID" value="KAL3528456.1"/>
    <property type="molecule type" value="Genomic_DNA"/>
</dbReference>
<keyword evidence="1" id="KW-0812">Transmembrane</keyword>
<dbReference type="Proteomes" id="UP001630127">
    <property type="component" value="Unassembled WGS sequence"/>
</dbReference>
<proteinExistence type="predicted"/>
<dbReference type="AlphaFoldDB" id="A0ABD3A9N2"/>
<comment type="caution">
    <text evidence="2">The sequence shown here is derived from an EMBL/GenBank/DDBJ whole genome shotgun (WGS) entry which is preliminary data.</text>
</comment>
<name>A0ABD3A9N2_9GENT</name>
<keyword evidence="3" id="KW-1185">Reference proteome</keyword>
<keyword evidence="1" id="KW-1133">Transmembrane helix</keyword>
<feature type="transmembrane region" description="Helical" evidence="1">
    <location>
        <begin position="160"/>
        <end position="180"/>
    </location>
</feature>
<evidence type="ECO:0000313" key="2">
    <source>
        <dbReference type="EMBL" id="KAL3528456.1"/>
    </source>
</evidence>
<evidence type="ECO:0000256" key="1">
    <source>
        <dbReference type="SAM" id="Phobius"/>
    </source>
</evidence>
<accession>A0ABD3A9N2</accession>
<evidence type="ECO:0000313" key="3">
    <source>
        <dbReference type="Proteomes" id="UP001630127"/>
    </source>
</evidence>
<organism evidence="2 3">
    <name type="scientific">Cinchona calisaya</name>
    <dbReference type="NCBI Taxonomy" id="153742"/>
    <lineage>
        <taxon>Eukaryota</taxon>
        <taxon>Viridiplantae</taxon>
        <taxon>Streptophyta</taxon>
        <taxon>Embryophyta</taxon>
        <taxon>Tracheophyta</taxon>
        <taxon>Spermatophyta</taxon>
        <taxon>Magnoliopsida</taxon>
        <taxon>eudicotyledons</taxon>
        <taxon>Gunneridae</taxon>
        <taxon>Pentapetalae</taxon>
        <taxon>asterids</taxon>
        <taxon>lamiids</taxon>
        <taxon>Gentianales</taxon>
        <taxon>Rubiaceae</taxon>
        <taxon>Cinchonoideae</taxon>
        <taxon>Cinchoneae</taxon>
        <taxon>Cinchona</taxon>
    </lineage>
</organism>
<gene>
    <name evidence="2" type="ORF">ACH5RR_007778</name>
</gene>
<reference evidence="2 3" key="1">
    <citation type="submission" date="2024-11" db="EMBL/GenBank/DDBJ databases">
        <title>A near-complete genome assembly of Cinchona calisaya.</title>
        <authorList>
            <person name="Lian D.C."/>
            <person name="Zhao X.W."/>
            <person name="Wei L."/>
        </authorList>
    </citation>
    <scope>NUCLEOTIDE SEQUENCE [LARGE SCALE GENOMIC DNA]</scope>
    <source>
        <tissue evidence="2">Nenye</tissue>
    </source>
</reference>
<keyword evidence="1" id="KW-0472">Membrane</keyword>